<name>A0A150GK64_GONPE</name>
<sequence length="147" mass="15739">MADWKAPCWNLFAEPGGPGACLLTWCFPCITYGMNVSKLGDAPGDANVFCGGKFAAACCMYCCITGLGCGCIVHIPVRQYIRKKYGIKEPEYGIIQDLLMTWCCACCAIIQEYNEIGSREGGGAIMKDLATAKDAATTEVKAAANKQ</sequence>
<dbReference type="NCBIfam" id="TIGR01571">
    <property type="entry name" value="A_thal_Cys_rich"/>
    <property type="match status" value="1"/>
</dbReference>
<keyword evidence="1" id="KW-0472">Membrane</keyword>
<evidence type="ECO:0000313" key="3">
    <source>
        <dbReference type="Proteomes" id="UP000075714"/>
    </source>
</evidence>
<reference evidence="3" key="1">
    <citation type="journal article" date="2016" name="Nat. Commun.">
        <title>The Gonium pectorale genome demonstrates co-option of cell cycle regulation during the evolution of multicellularity.</title>
        <authorList>
            <person name="Hanschen E.R."/>
            <person name="Marriage T.N."/>
            <person name="Ferris P.J."/>
            <person name="Hamaji T."/>
            <person name="Toyoda A."/>
            <person name="Fujiyama A."/>
            <person name="Neme R."/>
            <person name="Noguchi H."/>
            <person name="Minakuchi Y."/>
            <person name="Suzuki M."/>
            <person name="Kawai-Toyooka H."/>
            <person name="Smith D.R."/>
            <person name="Sparks H."/>
            <person name="Anderson J."/>
            <person name="Bakaric R."/>
            <person name="Luria V."/>
            <person name="Karger A."/>
            <person name="Kirschner M.W."/>
            <person name="Durand P.M."/>
            <person name="Michod R.E."/>
            <person name="Nozaki H."/>
            <person name="Olson B.J."/>
        </authorList>
    </citation>
    <scope>NUCLEOTIDE SEQUENCE [LARGE SCALE GENOMIC DNA]</scope>
    <source>
        <strain evidence="3">NIES-2863</strain>
    </source>
</reference>
<feature type="transmembrane region" description="Helical" evidence="1">
    <location>
        <begin position="54"/>
        <end position="75"/>
    </location>
</feature>
<dbReference type="AlphaFoldDB" id="A0A150GK64"/>
<organism evidence="2 3">
    <name type="scientific">Gonium pectorale</name>
    <name type="common">Green alga</name>
    <dbReference type="NCBI Taxonomy" id="33097"/>
    <lineage>
        <taxon>Eukaryota</taxon>
        <taxon>Viridiplantae</taxon>
        <taxon>Chlorophyta</taxon>
        <taxon>core chlorophytes</taxon>
        <taxon>Chlorophyceae</taxon>
        <taxon>CS clade</taxon>
        <taxon>Chlamydomonadales</taxon>
        <taxon>Volvocaceae</taxon>
        <taxon>Gonium</taxon>
    </lineage>
</organism>
<dbReference type="Proteomes" id="UP000075714">
    <property type="component" value="Unassembled WGS sequence"/>
</dbReference>
<dbReference type="PANTHER" id="PTHR15907">
    <property type="entry name" value="DUF614 FAMILY PROTEIN-RELATED"/>
    <property type="match status" value="1"/>
</dbReference>
<gene>
    <name evidence="2" type="ORF">GPECTOR_17g863</name>
</gene>
<dbReference type="Pfam" id="PF04749">
    <property type="entry name" value="PLAC8"/>
    <property type="match status" value="1"/>
</dbReference>
<protein>
    <submittedName>
        <fullName evidence="2">Uncharacterized protein</fullName>
    </submittedName>
</protein>
<proteinExistence type="predicted"/>
<dbReference type="OrthoDB" id="1045822at2759"/>
<accession>A0A150GK64</accession>
<comment type="caution">
    <text evidence="2">The sequence shown here is derived from an EMBL/GenBank/DDBJ whole genome shotgun (WGS) entry which is preliminary data.</text>
</comment>
<evidence type="ECO:0000256" key="1">
    <source>
        <dbReference type="SAM" id="Phobius"/>
    </source>
</evidence>
<dbReference type="STRING" id="33097.A0A150GK64"/>
<keyword evidence="3" id="KW-1185">Reference proteome</keyword>
<dbReference type="InterPro" id="IPR006461">
    <property type="entry name" value="PLAC_motif_containing"/>
</dbReference>
<keyword evidence="1" id="KW-0812">Transmembrane</keyword>
<dbReference type="EMBL" id="LSYV01000018">
    <property type="protein sequence ID" value="KXZ50226.1"/>
    <property type="molecule type" value="Genomic_DNA"/>
</dbReference>
<keyword evidence="1" id="KW-1133">Transmembrane helix</keyword>
<evidence type="ECO:0000313" key="2">
    <source>
        <dbReference type="EMBL" id="KXZ50226.1"/>
    </source>
</evidence>